<dbReference type="EMBL" id="JBHSHD010000006">
    <property type="protein sequence ID" value="MFC4819936.1"/>
    <property type="molecule type" value="Genomic_DNA"/>
</dbReference>
<proteinExistence type="predicted"/>
<evidence type="ECO:0000313" key="3">
    <source>
        <dbReference type="Proteomes" id="UP001595886"/>
    </source>
</evidence>
<keyword evidence="3" id="KW-1185">Reference proteome</keyword>
<dbReference type="Proteomes" id="UP001595886">
    <property type="component" value="Unassembled WGS sequence"/>
</dbReference>
<evidence type="ECO:0000256" key="1">
    <source>
        <dbReference type="SAM" id="SignalP"/>
    </source>
</evidence>
<gene>
    <name evidence="2" type="ORF">ACFO6Q_06355</name>
</gene>
<evidence type="ECO:0000313" key="2">
    <source>
        <dbReference type="EMBL" id="MFC4819936.1"/>
    </source>
</evidence>
<keyword evidence="1" id="KW-0732">Signal</keyword>
<reference evidence="3" key="1">
    <citation type="journal article" date="2019" name="Int. J. Syst. Evol. Microbiol.">
        <title>The Global Catalogue of Microorganisms (GCM) 10K type strain sequencing project: providing services to taxonomists for standard genome sequencing and annotation.</title>
        <authorList>
            <consortium name="The Broad Institute Genomics Platform"/>
            <consortium name="The Broad Institute Genome Sequencing Center for Infectious Disease"/>
            <person name="Wu L."/>
            <person name="Ma J."/>
        </authorList>
    </citation>
    <scope>NUCLEOTIDE SEQUENCE [LARGE SCALE GENOMIC DNA]</scope>
    <source>
        <strain evidence="3">CCUG 30340</strain>
    </source>
</reference>
<accession>A0ABV9QSY0</accession>
<feature type="signal peptide" evidence="1">
    <location>
        <begin position="1"/>
        <end position="19"/>
    </location>
</feature>
<organism evidence="2 3">
    <name type="scientific">Dokdonella ginsengisoli</name>
    <dbReference type="NCBI Taxonomy" id="363846"/>
    <lineage>
        <taxon>Bacteria</taxon>
        <taxon>Pseudomonadati</taxon>
        <taxon>Pseudomonadota</taxon>
        <taxon>Gammaproteobacteria</taxon>
        <taxon>Lysobacterales</taxon>
        <taxon>Rhodanobacteraceae</taxon>
        <taxon>Dokdonella</taxon>
    </lineage>
</organism>
<sequence length="209" mass="23091">MFRTAALLLASLFASAASAQVYYGGYNLGPDYGAMIGQVQQQQQAMNAQMQQQTQALVAQAMQDAQCQAMYQQHRAAGGGLSFPDFAYQYLATGHFSGPGIARYRATEADNQRRERATYAGVRQAEQNLSNAIADGNAHFSDNQAAFRQTLGGERTWVDPNDGHRVSLPYLGENVPYTDPNGYVYQRDASGRYFVRDLNGYVYEMTPEP</sequence>
<protein>
    <submittedName>
        <fullName evidence="2">Uncharacterized protein</fullName>
    </submittedName>
</protein>
<name>A0ABV9QSY0_9GAMM</name>
<comment type="caution">
    <text evidence="2">The sequence shown here is derived from an EMBL/GenBank/DDBJ whole genome shotgun (WGS) entry which is preliminary data.</text>
</comment>
<feature type="chain" id="PRO_5047303788" evidence="1">
    <location>
        <begin position="20"/>
        <end position="209"/>
    </location>
</feature>
<dbReference type="RefSeq" id="WP_380019745.1">
    <property type="nucleotide sequence ID" value="NZ_JBHSHD010000006.1"/>
</dbReference>